<evidence type="ECO:0000313" key="3">
    <source>
        <dbReference type="Proteomes" id="UP000250796"/>
    </source>
</evidence>
<protein>
    <recommendedName>
        <fullName evidence="1">Ig-like domain-containing protein</fullName>
    </recommendedName>
</protein>
<dbReference type="AlphaFoldDB" id="A0A7Z7LES2"/>
<reference evidence="2 3" key="1">
    <citation type="submission" date="2017-01" db="EMBL/GenBank/DDBJ databases">
        <authorList>
            <person name="Erauso G."/>
        </authorList>
    </citation>
    <scope>NUCLEOTIDE SEQUENCE [LARGE SCALE GENOMIC DNA]</scope>
    <source>
        <strain evidence="2">MESINF1</strain>
    </source>
</reference>
<evidence type="ECO:0000259" key="1">
    <source>
        <dbReference type="PROSITE" id="PS50835"/>
    </source>
</evidence>
<dbReference type="InterPro" id="IPR015943">
    <property type="entry name" value="WD40/YVTN_repeat-like_dom_sf"/>
</dbReference>
<dbReference type="Gene3D" id="2.130.10.10">
    <property type="entry name" value="YVTN repeat-like/Quinoprotein amine dehydrogenase"/>
    <property type="match status" value="2"/>
</dbReference>
<dbReference type="PROSITE" id="PS50835">
    <property type="entry name" value="IG_LIKE"/>
    <property type="match status" value="1"/>
</dbReference>
<dbReference type="Pfam" id="PF13927">
    <property type="entry name" value="Ig_3"/>
    <property type="match status" value="1"/>
</dbReference>
<organism evidence="2 3">
    <name type="scientific">Mesotoga infera</name>
    <dbReference type="NCBI Taxonomy" id="1236046"/>
    <lineage>
        <taxon>Bacteria</taxon>
        <taxon>Thermotogati</taxon>
        <taxon>Thermotogota</taxon>
        <taxon>Thermotogae</taxon>
        <taxon>Kosmotogales</taxon>
        <taxon>Kosmotogaceae</taxon>
        <taxon>Mesotoga</taxon>
    </lineage>
</organism>
<feature type="domain" description="Ig-like" evidence="1">
    <location>
        <begin position="96"/>
        <end position="178"/>
    </location>
</feature>
<dbReference type="SUPFAM" id="SSF50998">
    <property type="entry name" value="Quinoprotein alcohol dehydrogenase-like"/>
    <property type="match status" value="1"/>
</dbReference>
<dbReference type="PANTHER" id="PTHR34512:SF30">
    <property type="entry name" value="OUTER MEMBRANE PROTEIN ASSEMBLY FACTOR BAMB"/>
    <property type="match status" value="1"/>
</dbReference>
<dbReference type="PANTHER" id="PTHR34512">
    <property type="entry name" value="CELL SURFACE PROTEIN"/>
    <property type="match status" value="1"/>
</dbReference>
<name>A0A7Z7LES2_9BACT</name>
<dbReference type="SMART" id="SM00564">
    <property type="entry name" value="PQQ"/>
    <property type="match status" value="4"/>
</dbReference>
<dbReference type="Proteomes" id="UP000250796">
    <property type="component" value="Chromosome MESINF"/>
</dbReference>
<dbReference type="InterPro" id="IPR036179">
    <property type="entry name" value="Ig-like_dom_sf"/>
</dbReference>
<sequence>MYNHAFEAKHTRDILDKDGKKIAEEGKMLWRFPKNAGENMGSIQGGLAMNDGGLLLVPSTGWQFYAVQTDARGLGEIPWPRYAYNSQNTSGISYIPSSLSITMKNAPHILRMEGEKVTLEVEAAGGVKPYTYQWMRGGFPIAGANGSTCTIENLEVEDEGEYYVIVRDSFRPHPKVLTSNTIKIEVNSTRTGEKRWTIYDSFALSPAVDGYGYLYAISRSRTMYRLVVESGEAAYVLPTKNSYGTPVIYQSHEESPILLTFNETTDRITAFDANRFDKLWEEALYSFEFGNFGVVGDTVMAIRREMIYSLNCIDGKRGKSLVSNIIALPLEFSMTGPGNAFYFGTENKEVVTLYIDPVGALRWRYSTVGRVVSPIAIDSDSTIYFTYDLGRFYAIDAGGKENWTYDLTEGKKVDLNGVTASPVVSSGGLVYVAADNGKIFAFDRSGKRKWVFQANGSVYSTPVLGNDDRIYICTSSGTVHALNSITGVEEWKYSLGNYRILGSPVLYEGKLLVGSEPLDEKGTGKLVAINVSSTGLDSGPWPKYRQNNMNTAAID</sequence>
<dbReference type="InterPro" id="IPR007110">
    <property type="entry name" value="Ig-like_dom"/>
</dbReference>
<accession>A0A7Z7LES2</accession>
<dbReference type="EMBL" id="LS974202">
    <property type="protein sequence ID" value="SSC12521.1"/>
    <property type="molecule type" value="Genomic_DNA"/>
</dbReference>
<dbReference type="Pfam" id="PF13360">
    <property type="entry name" value="PQQ_2"/>
    <property type="match status" value="1"/>
</dbReference>
<dbReference type="InterPro" id="IPR013783">
    <property type="entry name" value="Ig-like_fold"/>
</dbReference>
<proteinExistence type="predicted"/>
<dbReference type="SMART" id="SM00409">
    <property type="entry name" value="IG"/>
    <property type="match status" value="1"/>
</dbReference>
<dbReference type="SUPFAM" id="SSF48726">
    <property type="entry name" value="Immunoglobulin"/>
    <property type="match status" value="1"/>
</dbReference>
<keyword evidence="3" id="KW-1185">Reference proteome</keyword>
<gene>
    <name evidence="2" type="ORF">MESINF_1077</name>
</gene>
<dbReference type="InterPro" id="IPR018391">
    <property type="entry name" value="PQQ_b-propeller_rpt"/>
</dbReference>
<dbReference type="InterPro" id="IPR003599">
    <property type="entry name" value="Ig_sub"/>
</dbReference>
<dbReference type="InterPro" id="IPR011047">
    <property type="entry name" value="Quinoprotein_ADH-like_sf"/>
</dbReference>
<dbReference type="Gene3D" id="2.60.40.10">
    <property type="entry name" value="Immunoglobulins"/>
    <property type="match status" value="1"/>
</dbReference>
<dbReference type="KEGG" id="minf:MESINF_1077"/>
<dbReference type="InterPro" id="IPR002372">
    <property type="entry name" value="PQQ_rpt_dom"/>
</dbReference>
<evidence type="ECO:0000313" key="2">
    <source>
        <dbReference type="EMBL" id="SSC12521.1"/>
    </source>
</evidence>